<feature type="region of interest" description="Disordered" evidence="1">
    <location>
        <begin position="1"/>
        <end position="99"/>
    </location>
</feature>
<feature type="region of interest" description="Disordered" evidence="1">
    <location>
        <begin position="148"/>
        <end position="210"/>
    </location>
</feature>
<proteinExistence type="predicted"/>
<comment type="caution">
    <text evidence="3">The sequence shown here is derived from an EMBL/GenBank/DDBJ whole genome shotgun (WGS) entry which is preliminary data.</text>
</comment>
<organism evidence="3 4">
    <name type="scientific">Mycena alexandri</name>
    <dbReference type="NCBI Taxonomy" id="1745969"/>
    <lineage>
        <taxon>Eukaryota</taxon>
        <taxon>Fungi</taxon>
        <taxon>Dikarya</taxon>
        <taxon>Basidiomycota</taxon>
        <taxon>Agaricomycotina</taxon>
        <taxon>Agaricomycetes</taxon>
        <taxon>Agaricomycetidae</taxon>
        <taxon>Agaricales</taxon>
        <taxon>Marasmiineae</taxon>
        <taxon>Mycenaceae</taxon>
        <taxon>Mycena</taxon>
    </lineage>
</organism>
<evidence type="ECO:0000313" key="3">
    <source>
        <dbReference type="EMBL" id="KAJ7039716.1"/>
    </source>
</evidence>
<evidence type="ECO:0000256" key="1">
    <source>
        <dbReference type="SAM" id="MobiDB-lite"/>
    </source>
</evidence>
<feature type="compositionally biased region" description="Basic and acidic residues" evidence="1">
    <location>
        <begin position="68"/>
        <end position="87"/>
    </location>
</feature>
<accession>A0AAD6T6B4</accession>
<keyword evidence="2" id="KW-0812">Transmembrane</keyword>
<reference evidence="3" key="1">
    <citation type="submission" date="2023-03" db="EMBL/GenBank/DDBJ databases">
        <title>Massive genome expansion in bonnet fungi (Mycena s.s.) driven by repeated elements and novel gene families across ecological guilds.</title>
        <authorList>
            <consortium name="Lawrence Berkeley National Laboratory"/>
            <person name="Harder C.B."/>
            <person name="Miyauchi S."/>
            <person name="Viragh M."/>
            <person name="Kuo A."/>
            <person name="Thoen E."/>
            <person name="Andreopoulos B."/>
            <person name="Lu D."/>
            <person name="Skrede I."/>
            <person name="Drula E."/>
            <person name="Henrissat B."/>
            <person name="Morin E."/>
            <person name="Kohler A."/>
            <person name="Barry K."/>
            <person name="LaButti K."/>
            <person name="Morin E."/>
            <person name="Salamov A."/>
            <person name="Lipzen A."/>
            <person name="Mereny Z."/>
            <person name="Hegedus B."/>
            <person name="Baldrian P."/>
            <person name="Stursova M."/>
            <person name="Weitz H."/>
            <person name="Taylor A."/>
            <person name="Grigoriev I.V."/>
            <person name="Nagy L.G."/>
            <person name="Martin F."/>
            <person name="Kauserud H."/>
        </authorList>
    </citation>
    <scope>NUCLEOTIDE SEQUENCE</scope>
    <source>
        <strain evidence="3">CBHHK200</strain>
    </source>
</reference>
<name>A0AAD6T6B4_9AGAR</name>
<sequence>MSKTSTGKTLCWSLRDSDPYLPSPSTNNSAGPSVPHVAASASFPPVEPNSQQRQGETMSQFFARRQARNAEKLLHESEKQRRSREQRITNAEKGAVPGRSGARVYVWEKSNGYYIRTAAGRKNYDDVWDEYGPLQRRYDSFNDEWDVCADFGPDGGDNDDDDDDDGRQDEMPYYSPPDDDDDADAPSHLIPEGEEPLEEGQTPEAVPSSLPLPAADVTKKLLGATDIPIAHPGEFTNFQIFLAYCRIVKSVSDIPRPLFDYNNPHSELMSQRWTISVRRERLNNALFYVLFEDQPSPTFTPRLYVLLKSATTTLEVVRQGWGPDLSDVIEHLVRRGIRFHLCYRSNQIPDGNPPARNLHSGLGYRHAGYIPDVGDYRAYVATYTRFLLSPRGRAAVLQGGVIGRLARCVVPLEEVLRGPTEDATIDGICLWDGVSQDAYWGDNLTPQEIDLLCGVYHIATGLFFLCLVFLSPVSRLNIFCIFRPDRLQGRLWGANRCQVLVAQALGGRYLWFQCWMVDTAVGGMVPASPRKYSSRPTRSAVPSWGLEASAEAGEKVPSVYQGRRRNWR</sequence>
<keyword evidence="2" id="KW-1133">Transmembrane helix</keyword>
<dbReference type="AlphaFoldDB" id="A0AAD6T6B4"/>
<gene>
    <name evidence="3" type="ORF">C8F04DRAFT_949062</name>
</gene>
<feature type="region of interest" description="Disordered" evidence="1">
    <location>
        <begin position="548"/>
        <end position="568"/>
    </location>
</feature>
<protein>
    <submittedName>
        <fullName evidence="3">Uncharacterized protein</fullName>
    </submittedName>
</protein>
<feature type="transmembrane region" description="Helical" evidence="2">
    <location>
        <begin position="454"/>
        <end position="473"/>
    </location>
</feature>
<feature type="compositionally biased region" description="Polar residues" evidence="1">
    <location>
        <begin position="48"/>
        <end position="60"/>
    </location>
</feature>
<dbReference type="Proteomes" id="UP001218188">
    <property type="component" value="Unassembled WGS sequence"/>
</dbReference>
<evidence type="ECO:0000313" key="4">
    <source>
        <dbReference type="Proteomes" id="UP001218188"/>
    </source>
</evidence>
<keyword evidence="2" id="KW-0472">Membrane</keyword>
<dbReference type="EMBL" id="JARJCM010000025">
    <property type="protein sequence ID" value="KAJ7039716.1"/>
    <property type="molecule type" value="Genomic_DNA"/>
</dbReference>
<keyword evidence="4" id="KW-1185">Reference proteome</keyword>
<feature type="compositionally biased region" description="Acidic residues" evidence="1">
    <location>
        <begin position="156"/>
        <end position="167"/>
    </location>
</feature>
<evidence type="ECO:0000256" key="2">
    <source>
        <dbReference type="SAM" id="Phobius"/>
    </source>
</evidence>